<dbReference type="PANTHER" id="PTHR47505">
    <property type="entry name" value="DNA UTILIZATION PROTEIN YHGH"/>
    <property type="match status" value="1"/>
</dbReference>
<dbReference type="RefSeq" id="WP_284324497.1">
    <property type="nucleotide sequence ID" value="NZ_BSPP01000004.1"/>
</dbReference>
<dbReference type="InterPro" id="IPR044005">
    <property type="entry name" value="DZR_2"/>
</dbReference>
<dbReference type="InterPro" id="IPR029057">
    <property type="entry name" value="PRTase-like"/>
</dbReference>
<sequence>MGLQAALHLIYPPQCLTCDAQVTTDFGLCGPCWRETPFIVGLVCDKCGVLLPGEDLGQPEHCDDCLTTARPWSQGRAALLYKDNGRRMVLALKHGDRLDLARPASNWLHRVAAPILKPGMLVVPIPLHWMRLIKRRYNQAALLSSALAKRAELEHCPDLLVRHRNTHSQEGRSRDGRFANMQDALVLHPRRANRAEGRHVLLVDDVMTSGATFAAAAEACIAGGATWISVLALARVAKDA</sequence>
<reference evidence="3 4" key="1">
    <citation type="journal article" date="2014" name="Int. J. Syst. Evol. Microbiol.">
        <title>Complete genome sequence of Corynebacterium casei LMG S-19264T (=DSM 44701T), isolated from a smear-ripened cheese.</title>
        <authorList>
            <consortium name="US DOE Joint Genome Institute (JGI-PGF)"/>
            <person name="Walter F."/>
            <person name="Albersmeier A."/>
            <person name="Kalinowski J."/>
            <person name="Ruckert C."/>
        </authorList>
    </citation>
    <scope>NUCLEOTIDE SEQUENCE [LARGE SCALE GENOMIC DNA]</scope>
    <source>
        <strain evidence="3 4">NBRC 111766</strain>
    </source>
</reference>
<dbReference type="Proteomes" id="UP001157355">
    <property type="component" value="Unassembled WGS sequence"/>
</dbReference>
<dbReference type="Gene3D" id="3.40.50.2020">
    <property type="match status" value="1"/>
</dbReference>
<comment type="caution">
    <text evidence="3">The sequence shown here is derived from an EMBL/GenBank/DDBJ whole genome shotgun (WGS) entry which is preliminary data.</text>
</comment>
<dbReference type="InterPro" id="IPR051910">
    <property type="entry name" value="ComF/GntX_DNA_util-trans"/>
</dbReference>
<accession>A0AA37U087</accession>
<dbReference type="PANTHER" id="PTHR47505:SF1">
    <property type="entry name" value="DNA UTILIZATION PROTEIN YHGH"/>
    <property type="match status" value="1"/>
</dbReference>
<dbReference type="InterPro" id="IPR000836">
    <property type="entry name" value="PRTase_dom"/>
</dbReference>
<protein>
    <submittedName>
        <fullName evidence="3">Amidophosphoribosyltransferase</fullName>
    </submittedName>
</protein>
<evidence type="ECO:0000313" key="3">
    <source>
        <dbReference type="EMBL" id="GLS86296.1"/>
    </source>
</evidence>
<proteinExistence type="inferred from homology"/>
<name>A0AA37U087_9RHOB</name>
<evidence type="ECO:0000259" key="2">
    <source>
        <dbReference type="Pfam" id="PF18912"/>
    </source>
</evidence>
<keyword evidence="4" id="KW-1185">Reference proteome</keyword>
<gene>
    <name evidence="3" type="primary">comF</name>
    <name evidence="3" type="ORF">GCM10010873_12700</name>
</gene>
<feature type="domain" description="Double zinc ribbon" evidence="2">
    <location>
        <begin position="6"/>
        <end position="66"/>
    </location>
</feature>
<dbReference type="EMBL" id="BSPP01000004">
    <property type="protein sequence ID" value="GLS86296.1"/>
    <property type="molecule type" value="Genomic_DNA"/>
</dbReference>
<dbReference type="SUPFAM" id="SSF53271">
    <property type="entry name" value="PRTase-like"/>
    <property type="match status" value="1"/>
</dbReference>
<dbReference type="CDD" id="cd06223">
    <property type="entry name" value="PRTases_typeI"/>
    <property type="match status" value="1"/>
</dbReference>
<dbReference type="AlphaFoldDB" id="A0AA37U087"/>
<comment type="similarity">
    <text evidence="1">Belongs to the ComF/GntX family.</text>
</comment>
<evidence type="ECO:0000313" key="4">
    <source>
        <dbReference type="Proteomes" id="UP001157355"/>
    </source>
</evidence>
<organism evidence="3 4">
    <name type="scientific">Cypionkella aquatica</name>
    <dbReference type="NCBI Taxonomy" id="1756042"/>
    <lineage>
        <taxon>Bacteria</taxon>
        <taxon>Pseudomonadati</taxon>
        <taxon>Pseudomonadota</taxon>
        <taxon>Alphaproteobacteria</taxon>
        <taxon>Rhodobacterales</taxon>
        <taxon>Paracoccaceae</taxon>
        <taxon>Cypionkella</taxon>
    </lineage>
</organism>
<dbReference type="Pfam" id="PF18912">
    <property type="entry name" value="DZR_2"/>
    <property type="match status" value="1"/>
</dbReference>
<evidence type="ECO:0000256" key="1">
    <source>
        <dbReference type="ARBA" id="ARBA00008007"/>
    </source>
</evidence>